<proteinExistence type="predicted"/>
<comment type="caution">
    <text evidence="2">The sequence shown here is derived from an EMBL/GenBank/DDBJ whole genome shotgun (WGS) entry which is preliminary data.</text>
</comment>
<protein>
    <submittedName>
        <fullName evidence="2">Uncharacterized protein</fullName>
    </submittedName>
</protein>
<name>A0A7C9UU47_9PROT</name>
<sequence>MTAPRIDAPQIGFFRTRLVKGGPYVPARIYRPCHCTVNGGDANTEHPWRDTCDRFPPLQGEQDGKPISAFALWPRVIGSEITEAEYRFMTADAEWCRAHAPQEPAANPGQRLDLRQQPPIW</sequence>
<keyword evidence="3" id="KW-1185">Reference proteome</keyword>
<dbReference type="EMBL" id="JAAIYP010000034">
    <property type="protein sequence ID" value="NFV80046.1"/>
    <property type="molecule type" value="Genomic_DNA"/>
</dbReference>
<dbReference type="RefSeq" id="WP_163677457.1">
    <property type="nucleotide sequence ID" value="NZ_JAAIYP010000034.1"/>
</dbReference>
<evidence type="ECO:0000256" key="1">
    <source>
        <dbReference type="SAM" id="MobiDB-lite"/>
    </source>
</evidence>
<dbReference type="AlphaFoldDB" id="A0A7C9UU47"/>
<organism evidence="2 3">
    <name type="scientific">Magnetospirillum aberrantis SpK</name>
    <dbReference type="NCBI Taxonomy" id="908842"/>
    <lineage>
        <taxon>Bacteria</taxon>
        <taxon>Pseudomonadati</taxon>
        <taxon>Pseudomonadota</taxon>
        <taxon>Alphaproteobacteria</taxon>
        <taxon>Rhodospirillales</taxon>
        <taxon>Rhodospirillaceae</taxon>
        <taxon>Magnetospirillum</taxon>
    </lineage>
</organism>
<reference evidence="2 3" key="1">
    <citation type="submission" date="2020-02" db="EMBL/GenBank/DDBJ databases">
        <authorList>
            <person name="Dziuba M."/>
            <person name="Kuznetsov B."/>
            <person name="Mardanov A."/>
            <person name="Ravin N."/>
            <person name="Grouzdev D."/>
        </authorList>
    </citation>
    <scope>NUCLEOTIDE SEQUENCE [LARGE SCALE GENOMIC DNA]</scope>
    <source>
        <strain evidence="2 3">SpK</strain>
    </source>
</reference>
<evidence type="ECO:0000313" key="3">
    <source>
        <dbReference type="Proteomes" id="UP000480684"/>
    </source>
</evidence>
<gene>
    <name evidence="2" type="ORF">G4223_07980</name>
</gene>
<feature type="region of interest" description="Disordered" evidence="1">
    <location>
        <begin position="100"/>
        <end position="121"/>
    </location>
</feature>
<accession>A0A7C9UU47</accession>
<dbReference type="Proteomes" id="UP000480684">
    <property type="component" value="Unassembled WGS sequence"/>
</dbReference>
<evidence type="ECO:0000313" key="2">
    <source>
        <dbReference type="EMBL" id="NFV80046.1"/>
    </source>
</evidence>